<evidence type="ECO:0000259" key="12">
    <source>
        <dbReference type="Pfam" id="PF08264"/>
    </source>
</evidence>
<evidence type="ECO:0000259" key="13">
    <source>
        <dbReference type="Pfam" id="PF09334"/>
    </source>
</evidence>
<dbReference type="Proteomes" id="UP000231282">
    <property type="component" value="Unassembled WGS sequence"/>
</dbReference>
<dbReference type="GO" id="GO:0005524">
    <property type="term" value="F:ATP binding"/>
    <property type="evidence" value="ECO:0007669"/>
    <property type="project" value="UniProtKB-UniRule"/>
</dbReference>
<dbReference type="Pfam" id="PF13603">
    <property type="entry name" value="tRNA-synt_1_2"/>
    <property type="match status" value="1"/>
</dbReference>
<dbReference type="SUPFAM" id="SSF50677">
    <property type="entry name" value="ValRS/IleRS/LeuRS editing domain"/>
    <property type="match status" value="1"/>
</dbReference>
<comment type="caution">
    <text evidence="9">Lacks conserved residue(s) required for the propagation of feature annotation.</text>
</comment>
<dbReference type="GO" id="GO:0005829">
    <property type="term" value="C:cytosol"/>
    <property type="evidence" value="ECO:0007669"/>
    <property type="project" value="TreeGrafter"/>
</dbReference>
<comment type="subcellular location">
    <subcellularLocation>
        <location evidence="9">Cytoplasm</location>
    </subcellularLocation>
</comment>
<comment type="similarity">
    <text evidence="1 9 10">Belongs to the class-I aminoacyl-tRNA synthetase family.</text>
</comment>
<feature type="domain" description="Methionyl/Valyl/Leucyl/Isoleucyl-tRNA synthetase anticodon-binding" evidence="12">
    <location>
        <begin position="783"/>
        <end position="915"/>
    </location>
</feature>
<protein>
    <recommendedName>
        <fullName evidence="9">Leucine--tRNA ligase</fullName>
        <ecNumber evidence="9">6.1.1.4</ecNumber>
    </recommendedName>
    <alternativeName>
        <fullName evidence="9">Leucyl-tRNA synthetase</fullName>
        <shortName evidence="9">LeuRS</shortName>
    </alternativeName>
</protein>
<keyword evidence="4 9" id="KW-0547">Nucleotide-binding</keyword>
<dbReference type="InterPro" id="IPR009008">
    <property type="entry name" value="Val/Leu/Ile-tRNA-synth_edit"/>
</dbReference>
<dbReference type="Gene3D" id="3.40.50.620">
    <property type="entry name" value="HUPs"/>
    <property type="match status" value="2"/>
</dbReference>
<dbReference type="Gene3D" id="1.10.730.10">
    <property type="entry name" value="Isoleucyl-tRNA Synthetase, Domain 1"/>
    <property type="match status" value="1"/>
</dbReference>
<dbReference type="PRINTS" id="PR00985">
    <property type="entry name" value="TRNASYNTHLEU"/>
</dbReference>
<dbReference type="InterPro" id="IPR025709">
    <property type="entry name" value="Leu_tRNA-synth_edit"/>
</dbReference>
<dbReference type="SUPFAM" id="SSF47323">
    <property type="entry name" value="Anticodon-binding domain of a subclass of class I aminoacyl-tRNA synthetases"/>
    <property type="match status" value="1"/>
</dbReference>
<evidence type="ECO:0000256" key="8">
    <source>
        <dbReference type="ARBA" id="ARBA00047469"/>
    </source>
</evidence>
<feature type="domain" description="Leucyl-tRNA synthetase editing" evidence="14">
    <location>
        <begin position="243"/>
        <end position="455"/>
    </location>
</feature>
<comment type="catalytic activity">
    <reaction evidence="8 9">
        <text>tRNA(Leu) + L-leucine + ATP = L-leucyl-tRNA(Leu) + AMP + diphosphate</text>
        <dbReference type="Rhea" id="RHEA:11688"/>
        <dbReference type="Rhea" id="RHEA-COMP:9613"/>
        <dbReference type="Rhea" id="RHEA-COMP:9622"/>
        <dbReference type="ChEBI" id="CHEBI:30616"/>
        <dbReference type="ChEBI" id="CHEBI:33019"/>
        <dbReference type="ChEBI" id="CHEBI:57427"/>
        <dbReference type="ChEBI" id="CHEBI:78442"/>
        <dbReference type="ChEBI" id="CHEBI:78494"/>
        <dbReference type="ChEBI" id="CHEBI:456215"/>
        <dbReference type="EC" id="6.1.1.4"/>
    </reaction>
</comment>
<evidence type="ECO:0000256" key="3">
    <source>
        <dbReference type="ARBA" id="ARBA00022598"/>
    </source>
</evidence>
<gene>
    <name evidence="9" type="primary">leuS</name>
    <name evidence="15" type="ORF">COT63_01900</name>
</gene>
<keyword evidence="7 9" id="KW-0030">Aminoacyl-tRNA synthetase</keyword>
<dbReference type="HAMAP" id="MF_00049_B">
    <property type="entry name" value="Leu_tRNA_synth_B"/>
    <property type="match status" value="1"/>
</dbReference>
<dbReference type="SUPFAM" id="SSF52374">
    <property type="entry name" value="Nucleotidylyl transferase"/>
    <property type="match status" value="1"/>
</dbReference>
<dbReference type="InterPro" id="IPR014729">
    <property type="entry name" value="Rossmann-like_a/b/a_fold"/>
</dbReference>
<dbReference type="PROSITE" id="PS00178">
    <property type="entry name" value="AA_TRNA_LIGASE_I"/>
    <property type="match status" value="1"/>
</dbReference>
<evidence type="ECO:0000256" key="1">
    <source>
        <dbReference type="ARBA" id="ARBA00005594"/>
    </source>
</evidence>
<dbReference type="EC" id="6.1.1.4" evidence="9"/>
<dbReference type="PANTHER" id="PTHR43740:SF2">
    <property type="entry name" value="LEUCINE--TRNA LIGASE, MITOCHONDRIAL"/>
    <property type="match status" value="1"/>
</dbReference>
<dbReference type="InterPro" id="IPR013155">
    <property type="entry name" value="M/V/L/I-tRNA-synth_anticd-bd"/>
</dbReference>
<evidence type="ECO:0000256" key="10">
    <source>
        <dbReference type="RuleBase" id="RU363035"/>
    </source>
</evidence>
<accession>A0A2H0WT38</accession>
<evidence type="ECO:0000313" key="15">
    <source>
        <dbReference type="EMBL" id="PIS15069.1"/>
    </source>
</evidence>
<sequence length="957" mass="110140">MKAKKGIYRFAAIEEKWQKRWRKDNLYQAVDFGKRANKFYTLVEFPYPSGEGLHIGHTFTMTGADIYARKKRMEGKNILFPMGWDAFGLPTENYAVRTGTQPQIVTKKNTDNFRRQMKKMAFSFDWSREINTTDPAYYKWTQWIFIQLFKRGLAYKKAMSINWCPSCKIGLANEEVIKEKIKTKSGKAREIEKYVDVCERCGTPVERRQINQWIVKITKYADRLIDGLEKTDFIEKVKAAQINWIGRSQGAKVKFPIASHSEFISESILNQVQDDGKGVVQDDIEEIEVFTTRPDTLWGATFMVIAPEHPVVASLLSSKFKVQSSKLKKIENYVGRARRKSDLERADLAKEKTGVFTGLTAINPVNKKKIPIWVSDFVLASYGTGAIMAVPAHDERDYAFAKKYNLPIIPVIEPLRSWDFNQNAYTDMEKGKMINSGPLNGLRPNQAIKKAVEILEEKKIGKRAVSYHLRDWIFSRQHYWGEPIPMVYCEKCAEKGITWWDTKEGKKLQSSKALKLKSSKQQKRFENLNLENLDLIRNLKLEIRNSSSPAGELAGWFPVPEKDLPVELPRVEKYEPTDTGESPLANVSGWGEVRCPVCGGPARRETDTMPNWAGSDWYYLAYVLAHKLNSLKSKVQSPKSKNIFVINKNVLDYWLPVDIYIGGDEHNTLHLLYSRFIYQFLYDIGAVPKDYPEPYYKRISHGVILGADGQRMSKSRGNIINPDKKWEQWGVDALRMYLMFIGPFEGTMVWNENALKGVARFLDRFKNIVLWSAKFKESPPVTDKDFLVVLNKTIKKVGSDLDNFGFNTAIASLMKLVNYLYESNINPNNKLITNKKVPPAFILSKENLERLIKLIAPFAPYLAEELWCEVLGNKFSVHQQTWPTYNKYLLEEKMNTIVVQVNGRLRAKIDIERSIANDKDAVILRAKKNSKIKRYLVGKKIRKVFFVSGHLINFVVE</sequence>
<evidence type="ECO:0000256" key="9">
    <source>
        <dbReference type="HAMAP-Rule" id="MF_00049"/>
    </source>
</evidence>
<keyword evidence="6 9" id="KW-0648">Protein biosynthesis</keyword>
<dbReference type="Pfam" id="PF09334">
    <property type="entry name" value="tRNA-synt_1g"/>
    <property type="match status" value="1"/>
</dbReference>
<keyword evidence="3 9" id="KW-0436">Ligase</keyword>
<dbReference type="InterPro" id="IPR015413">
    <property type="entry name" value="Methionyl/Leucyl_tRNA_Synth"/>
</dbReference>
<dbReference type="InterPro" id="IPR002302">
    <property type="entry name" value="Leu-tRNA-ligase"/>
</dbReference>
<dbReference type="Pfam" id="PF08264">
    <property type="entry name" value="Anticodon_1"/>
    <property type="match status" value="1"/>
</dbReference>
<dbReference type="InterPro" id="IPR001412">
    <property type="entry name" value="aa-tRNA-synth_I_CS"/>
</dbReference>
<dbReference type="Gene3D" id="3.90.740.10">
    <property type="entry name" value="Valyl/Leucyl/Isoleucyl-tRNA synthetase, editing domain"/>
    <property type="match status" value="1"/>
</dbReference>
<dbReference type="EMBL" id="PEZH01000037">
    <property type="protein sequence ID" value="PIS15069.1"/>
    <property type="molecule type" value="Genomic_DNA"/>
</dbReference>
<dbReference type="CDD" id="cd07958">
    <property type="entry name" value="Anticodon_Ia_Leu_BEm"/>
    <property type="match status" value="1"/>
</dbReference>
<dbReference type="AlphaFoldDB" id="A0A2H0WT38"/>
<evidence type="ECO:0000256" key="2">
    <source>
        <dbReference type="ARBA" id="ARBA00022490"/>
    </source>
</evidence>
<dbReference type="NCBIfam" id="TIGR00396">
    <property type="entry name" value="leuS_bact"/>
    <property type="match status" value="1"/>
</dbReference>
<evidence type="ECO:0000256" key="6">
    <source>
        <dbReference type="ARBA" id="ARBA00022917"/>
    </source>
</evidence>
<keyword evidence="5 9" id="KW-0067">ATP-binding</keyword>
<feature type="domain" description="Aminoacyl-tRNA synthetase class Ia" evidence="11">
    <location>
        <begin position="693"/>
        <end position="739"/>
    </location>
</feature>
<keyword evidence="2 9" id="KW-0963">Cytoplasm</keyword>
<reference evidence="16" key="1">
    <citation type="submission" date="2017-09" db="EMBL/GenBank/DDBJ databases">
        <title>Depth-based differentiation of microbial function through sediment-hosted aquifers and enrichment of novel symbionts in the deep terrestrial subsurface.</title>
        <authorList>
            <person name="Probst A.J."/>
            <person name="Ladd B."/>
            <person name="Jarett J.K."/>
            <person name="Geller-Mcgrath D.E."/>
            <person name="Sieber C.M.K."/>
            <person name="Emerson J.B."/>
            <person name="Anantharaman K."/>
            <person name="Thomas B.C."/>
            <person name="Malmstrom R."/>
            <person name="Stieglmeier M."/>
            <person name="Klingl A."/>
            <person name="Woyke T."/>
            <person name="Ryan C.M."/>
            <person name="Banfield J.F."/>
        </authorList>
    </citation>
    <scope>NUCLEOTIDE SEQUENCE [LARGE SCALE GENOMIC DNA]</scope>
</reference>
<dbReference type="GO" id="GO:0006429">
    <property type="term" value="P:leucyl-tRNA aminoacylation"/>
    <property type="evidence" value="ECO:0007669"/>
    <property type="project" value="UniProtKB-UniRule"/>
</dbReference>
<organism evidence="15 16">
    <name type="scientific">Candidatus Shapirobacteria bacterium CG09_land_8_20_14_0_10_38_17</name>
    <dbReference type="NCBI Taxonomy" id="1974884"/>
    <lineage>
        <taxon>Bacteria</taxon>
        <taxon>Candidatus Shapironibacteriota</taxon>
    </lineage>
</organism>
<proteinExistence type="inferred from homology"/>
<dbReference type="InterPro" id="IPR009080">
    <property type="entry name" value="tRNAsynth_Ia_anticodon-bd"/>
</dbReference>
<dbReference type="GO" id="GO:0002161">
    <property type="term" value="F:aminoacyl-tRNA deacylase activity"/>
    <property type="evidence" value="ECO:0007669"/>
    <property type="project" value="InterPro"/>
</dbReference>
<dbReference type="InterPro" id="IPR002300">
    <property type="entry name" value="aa-tRNA-synth_Ia"/>
</dbReference>
<evidence type="ECO:0000256" key="7">
    <source>
        <dbReference type="ARBA" id="ARBA00023146"/>
    </source>
</evidence>
<feature type="short sequence motif" description="'KMSKS' region" evidence="9">
    <location>
        <begin position="711"/>
        <end position="715"/>
    </location>
</feature>
<evidence type="ECO:0000259" key="14">
    <source>
        <dbReference type="Pfam" id="PF13603"/>
    </source>
</evidence>
<dbReference type="GO" id="GO:0004823">
    <property type="term" value="F:leucine-tRNA ligase activity"/>
    <property type="evidence" value="ECO:0007669"/>
    <property type="project" value="UniProtKB-UniRule"/>
</dbReference>
<dbReference type="PANTHER" id="PTHR43740">
    <property type="entry name" value="LEUCYL-TRNA SYNTHETASE"/>
    <property type="match status" value="1"/>
</dbReference>
<evidence type="ECO:0000313" key="16">
    <source>
        <dbReference type="Proteomes" id="UP000231282"/>
    </source>
</evidence>
<dbReference type="Gene3D" id="3.10.20.590">
    <property type="match status" value="1"/>
</dbReference>
<name>A0A2H0WT38_9BACT</name>
<comment type="caution">
    <text evidence="15">The sequence shown here is derived from an EMBL/GenBank/DDBJ whole genome shotgun (WGS) entry which is preliminary data.</text>
</comment>
<dbReference type="FunFam" id="3.40.50.620:FF:000060">
    <property type="entry name" value="Leucine--tRNA ligase"/>
    <property type="match status" value="1"/>
</dbReference>
<dbReference type="Pfam" id="PF00133">
    <property type="entry name" value="tRNA-synt_1"/>
    <property type="match status" value="1"/>
</dbReference>
<dbReference type="FunFam" id="1.10.730.10:FF:000002">
    <property type="entry name" value="Leucine--tRNA ligase"/>
    <property type="match status" value="1"/>
</dbReference>
<evidence type="ECO:0000256" key="5">
    <source>
        <dbReference type="ARBA" id="ARBA00022840"/>
    </source>
</evidence>
<feature type="binding site" evidence="9">
    <location>
        <position position="714"/>
    </location>
    <ligand>
        <name>ATP</name>
        <dbReference type="ChEBI" id="CHEBI:30616"/>
    </ligand>
</feature>
<feature type="domain" description="Methionyl/Leucyl tRNA synthetase" evidence="13">
    <location>
        <begin position="44"/>
        <end position="222"/>
    </location>
</feature>
<evidence type="ECO:0000256" key="4">
    <source>
        <dbReference type="ARBA" id="ARBA00022741"/>
    </source>
</evidence>
<evidence type="ECO:0000259" key="11">
    <source>
        <dbReference type="Pfam" id="PF00133"/>
    </source>
</evidence>